<proteinExistence type="predicted"/>
<evidence type="ECO:0000313" key="3">
    <source>
        <dbReference type="Proteomes" id="UP001496720"/>
    </source>
</evidence>
<gene>
    <name evidence="2" type="ORF">ABT188_15270</name>
</gene>
<evidence type="ECO:0000313" key="2">
    <source>
        <dbReference type="EMBL" id="MER6165913.1"/>
    </source>
</evidence>
<organism evidence="2 3">
    <name type="scientific">Streptomyces violaceorubidus</name>
    <dbReference type="NCBI Taxonomy" id="284042"/>
    <lineage>
        <taxon>Bacteria</taxon>
        <taxon>Bacillati</taxon>
        <taxon>Actinomycetota</taxon>
        <taxon>Actinomycetes</taxon>
        <taxon>Kitasatosporales</taxon>
        <taxon>Streptomycetaceae</taxon>
        <taxon>Streptomyces</taxon>
    </lineage>
</organism>
<sequence>MKADLPAATALSWAQYAGWGCVLYGASLATTGGVSVGRAAGRSGVHDLSTEVYACPPTSGCGPSRLTRTPTLYQWVGPSPPAGGDVHNRRKT</sequence>
<keyword evidence="3" id="KW-1185">Reference proteome</keyword>
<feature type="region of interest" description="Disordered" evidence="1">
    <location>
        <begin position="73"/>
        <end position="92"/>
    </location>
</feature>
<accession>A0ABV1SW26</accession>
<name>A0ABV1SW26_9ACTN</name>
<evidence type="ECO:0008006" key="4">
    <source>
        <dbReference type="Google" id="ProtNLM"/>
    </source>
</evidence>
<comment type="caution">
    <text evidence="2">The sequence shown here is derived from an EMBL/GenBank/DDBJ whole genome shotgun (WGS) entry which is preliminary data.</text>
</comment>
<dbReference type="EMBL" id="JBEOZY010000012">
    <property type="protein sequence ID" value="MER6165913.1"/>
    <property type="molecule type" value="Genomic_DNA"/>
</dbReference>
<dbReference type="Proteomes" id="UP001496720">
    <property type="component" value="Unassembled WGS sequence"/>
</dbReference>
<reference evidence="2 3" key="1">
    <citation type="submission" date="2024-06" db="EMBL/GenBank/DDBJ databases">
        <title>The Natural Products Discovery Center: Release of the First 8490 Sequenced Strains for Exploring Actinobacteria Biosynthetic Diversity.</title>
        <authorList>
            <person name="Kalkreuter E."/>
            <person name="Kautsar S.A."/>
            <person name="Yang D."/>
            <person name="Bader C.D."/>
            <person name="Teijaro C.N."/>
            <person name="Fluegel L."/>
            <person name="Davis C.M."/>
            <person name="Simpson J.R."/>
            <person name="Lauterbach L."/>
            <person name="Steele A.D."/>
            <person name="Gui C."/>
            <person name="Meng S."/>
            <person name="Li G."/>
            <person name="Viehrig K."/>
            <person name="Ye F."/>
            <person name="Su P."/>
            <person name="Kiefer A.F."/>
            <person name="Nichols A."/>
            <person name="Cepeda A.J."/>
            <person name="Yan W."/>
            <person name="Fan B."/>
            <person name="Jiang Y."/>
            <person name="Adhikari A."/>
            <person name="Zheng C.-J."/>
            <person name="Schuster L."/>
            <person name="Cowan T.M."/>
            <person name="Smanski M.J."/>
            <person name="Chevrette M.G."/>
            <person name="De Carvalho L.P.S."/>
            <person name="Shen B."/>
        </authorList>
    </citation>
    <scope>NUCLEOTIDE SEQUENCE [LARGE SCALE GENOMIC DNA]</scope>
    <source>
        <strain evidence="2 3">NPDC001615</strain>
    </source>
</reference>
<dbReference type="RefSeq" id="WP_352147631.1">
    <property type="nucleotide sequence ID" value="NZ_JBEOZY010000012.1"/>
</dbReference>
<protein>
    <recommendedName>
        <fullName evidence="4">Secreted protein</fullName>
    </recommendedName>
</protein>
<evidence type="ECO:0000256" key="1">
    <source>
        <dbReference type="SAM" id="MobiDB-lite"/>
    </source>
</evidence>